<dbReference type="GO" id="GO:0005524">
    <property type="term" value="F:ATP binding"/>
    <property type="evidence" value="ECO:0007669"/>
    <property type="project" value="UniProtKB-KW"/>
</dbReference>
<evidence type="ECO:0000313" key="4">
    <source>
        <dbReference type="EMBL" id="RLN49272.1"/>
    </source>
</evidence>
<evidence type="ECO:0000313" key="7">
    <source>
        <dbReference type="Proteomes" id="UP000284657"/>
    </source>
</evidence>
<organism evidence="5 6">
    <name type="scientific">Phytophthora kernoviae</name>
    <dbReference type="NCBI Taxonomy" id="325452"/>
    <lineage>
        <taxon>Eukaryota</taxon>
        <taxon>Sar</taxon>
        <taxon>Stramenopiles</taxon>
        <taxon>Oomycota</taxon>
        <taxon>Peronosporomycetes</taxon>
        <taxon>Peronosporales</taxon>
        <taxon>Peronosporaceae</taxon>
        <taxon>Phytophthora</taxon>
    </lineage>
</organism>
<dbReference type="PANTHER" id="PTHR11638">
    <property type="entry name" value="ATP-DEPENDENT CLP PROTEASE"/>
    <property type="match status" value="1"/>
</dbReference>
<protein>
    <recommendedName>
        <fullName evidence="3">Clp ATPase C-terminal domain-containing protein</fullName>
    </recommendedName>
</protein>
<dbReference type="Pfam" id="PF10431">
    <property type="entry name" value="ClpB_D2-small"/>
    <property type="match status" value="1"/>
</dbReference>
<gene>
    <name evidence="4" type="ORF">BBJ29_007498</name>
    <name evidence="5" type="ORF">BBP00_00002849</name>
</gene>
<dbReference type="GO" id="GO:0016887">
    <property type="term" value="F:ATP hydrolysis activity"/>
    <property type="evidence" value="ECO:0007669"/>
    <property type="project" value="TreeGrafter"/>
</dbReference>
<name>A0A3F2RW60_9STRA</name>
<comment type="caution">
    <text evidence="5">The sequence shown here is derived from an EMBL/GenBank/DDBJ whole genome shotgun (WGS) entry which is preliminary data.</text>
</comment>
<evidence type="ECO:0000313" key="5">
    <source>
        <dbReference type="EMBL" id="RLN65450.1"/>
    </source>
</evidence>
<dbReference type="EMBL" id="MBDO02000053">
    <property type="protein sequence ID" value="RLN65450.1"/>
    <property type="molecule type" value="Genomic_DNA"/>
</dbReference>
<dbReference type="OrthoDB" id="47330at2759"/>
<dbReference type="PANTHER" id="PTHR11638:SF18">
    <property type="entry name" value="HEAT SHOCK PROTEIN 104"/>
    <property type="match status" value="1"/>
</dbReference>
<dbReference type="GO" id="GO:0034605">
    <property type="term" value="P:cellular response to heat"/>
    <property type="evidence" value="ECO:0007669"/>
    <property type="project" value="TreeGrafter"/>
</dbReference>
<evidence type="ECO:0000313" key="6">
    <source>
        <dbReference type="Proteomes" id="UP000277300"/>
    </source>
</evidence>
<dbReference type="GO" id="GO:0005737">
    <property type="term" value="C:cytoplasm"/>
    <property type="evidence" value="ECO:0007669"/>
    <property type="project" value="TreeGrafter"/>
</dbReference>
<keyword evidence="1" id="KW-0547">Nucleotide-binding</keyword>
<sequence>MQSLHLPRYILNCLDDIIAFEPLERTELRQIELLQFDSVINRLKESQISVNMTTSALDVISGEVYEPQYGTRPI</sequence>
<feature type="domain" description="Clp ATPase C-terminal" evidence="3">
    <location>
        <begin position="23"/>
        <end position="74"/>
    </location>
</feature>
<dbReference type="InterPro" id="IPR019489">
    <property type="entry name" value="Clp_ATPase_C"/>
</dbReference>
<evidence type="ECO:0000256" key="2">
    <source>
        <dbReference type="ARBA" id="ARBA00022840"/>
    </source>
</evidence>
<dbReference type="InterPro" id="IPR050130">
    <property type="entry name" value="ClpA_ClpB"/>
</dbReference>
<reference evidence="6 7" key="1">
    <citation type="submission" date="2018-07" db="EMBL/GenBank/DDBJ databases">
        <title>Genome sequencing of oomycete isolates from Chile give support for New Zealand origin for Phytophthora kernoviae and make available the first Nothophytophthora sp. genome.</title>
        <authorList>
            <person name="Studholme D.J."/>
            <person name="Sanfuentes E."/>
            <person name="Panda P."/>
            <person name="Hill R."/>
            <person name="Sambles C."/>
            <person name="Grant M."/>
            <person name="Williams N.M."/>
            <person name="Mcdougal R.L."/>
        </authorList>
    </citation>
    <scope>NUCLEOTIDE SEQUENCE [LARGE SCALE GENOMIC DNA]</scope>
    <source>
        <strain evidence="5">Chile6</strain>
        <strain evidence="4">Chile7</strain>
    </source>
</reference>
<dbReference type="Gene3D" id="1.10.8.60">
    <property type="match status" value="1"/>
</dbReference>
<dbReference type="Proteomes" id="UP000277300">
    <property type="component" value="Unassembled WGS sequence"/>
</dbReference>
<dbReference type="EMBL" id="MBAD02002165">
    <property type="protein sequence ID" value="RLN49272.1"/>
    <property type="molecule type" value="Genomic_DNA"/>
</dbReference>
<evidence type="ECO:0000256" key="1">
    <source>
        <dbReference type="ARBA" id="ARBA00022741"/>
    </source>
</evidence>
<accession>A0A3F2RW60</accession>
<dbReference type="AlphaFoldDB" id="A0A3F2RW60"/>
<keyword evidence="2" id="KW-0067">ATP-binding</keyword>
<proteinExistence type="predicted"/>
<dbReference type="Proteomes" id="UP000284657">
    <property type="component" value="Unassembled WGS sequence"/>
</dbReference>
<evidence type="ECO:0000259" key="3">
    <source>
        <dbReference type="Pfam" id="PF10431"/>
    </source>
</evidence>